<keyword evidence="3 9" id="KW-0816">Tricarboxylic acid cycle</keyword>
<comment type="caution">
    <text evidence="11">The sequence shown here is derived from an EMBL/GenBank/DDBJ whole genome shotgun (WGS) entry which is preliminary data.</text>
</comment>
<comment type="catalytic activity">
    <reaction evidence="9">
        <text>D-threo-isocitrate + NADP(+) = 2-oxoglutarate + CO2 + NADPH</text>
        <dbReference type="Rhea" id="RHEA:19629"/>
        <dbReference type="ChEBI" id="CHEBI:15562"/>
        <dbReference type="ChEBI" id="CHEBI:16526"/>
        <dbReference type="ChEBI" id="CHEBI:16810"/>
        <dbReference type="ChEBI" id="CHEBI:57783"/>
        <dbReference type="ChEBI" id="CHEBI:58349"/>
        <dbReference type="EC" id="1.1.1.42"/>
    </reaction>
</comment>
<accession>A0ABS8L0G5</accession>
<organism evidence="11 12">
    <name type="scientific">Reyranella aquatilis</name>
    <dbReference type="NCBI Taxonomy" id="2035356"/>
    <lineage>
        <taxon>Bacteria</taxon>
        <taxon>Pseudomonadati</taxon>
        <taxon>Pseudomonadota</taxon>
        <taxon>Alphaproteobacteria</taxon>
        <taxon>Hyphomicrobiales</taxon>
        <taxon>Reyranellaceae</taxon>
        <taxon>Reyranella</taxon>
    </lineage>
</organism>
<evidence type="ECO:0000256" key="7">
    <source>
        <dbReference type="ARBA" id="ARBA00023002"/>
    </source>
</evidence>
<dbReference type="PANTHER" id="PTHR11822">
    <property type="entry name" value="NADP-SPECIFIC ISOCITRATE DEHYDROGENASE"/>
    <property type="match status" value="1"/>
</dbReference>
<dbReference type="SMART" id="SM01329">
    <property type="entry name" value="Iso_dh"/>
    <property type="match status" value="1"/>
</dbReference>
<dbReference type="PROSITE" id="PS00470">
    <property type="entry name" value="IDH_IMDH"/>
    <property type="match status" value="1"/>
</dbReference>
<dbReference type="EC" id="1.1.1.42" evidence="9"/>
<dbReference type="SUPFAM" id="SSF53659">
    <property type="entry name" value="Isocitrate/Isopropylmalate dehydrogenase-like"/>
    <property type="match status" value="1"/>
</dbReference>
<proteinExistence type="inferred from homology"/>
<keyword evidence="4 9" id="KW-0479">Metal-binding</keyword>
<reference evidence="11 12" key="1">
    <citation type="submission" date="2021-11" db="EMBL/GenBank/DDBJ databases">
        <authorList>
            <person name="Lee D.-H."/>
            <person name="Kim S.-B."/>
        </authorList>
    </citation>
    <scope>NUCLEOTIDE SEQUENCE [LARGE SCALE GENOMIC DNA]</scope>
    <source>
        <strain evidence="11 12">KCTC 52223</strain>
    </source>
</reference>
<feature type="domain" description="Isopropylmalate dehydrogenase-like" evidence="10">
    <location>
        <begin position="9"/>
        <end position="394"/>
    </location>
</feature>
<evidence type="ECO:0000256" key="3">
    <source>
        <dbReference type="ARBA" id="ARBA00022532"/>
    </source>
</evidence>
<sequence>MPKIKVKNPIVEMDGDEMTRIIWSFIKDKLILPYLDIDLKYYDLGIENRDATNDQVTVDSAKATLRYGVAVKCATITPDEQRVEEFKLKEMWRSPNGTIRNIIGGTIFREPIVCKNVPRLVPGWTHPIVIGRHAFGDQYRATDFVVPGKGKLTVRFEGEDGTVIEREVFDFPAGGVAMTMYNLDESIIGFARSSFNYGLMRGWPVYLSTKNTILKRYDGRFKDLFQEVFDKEFADKFKAKNIGYQHRLIDDMVASALKWHGEFVWACKNYDGDVQSDTVAQGFGSLGLMTSVLLTPDGKTVEAEAAHGTVTRHYREHQLGKPTSTNPIASIFAWTQGLKYRGTFDGTPEVVKFAEALEKVCVEAVESGKMTKDLALLIDKGQPYMTTEEFLSVLDHDLTARMASW</sequence>
<gene>
    <name evidence="11" type="ORF">LJ725_22655</name>
</gene>
<dbReference type="GO" id="GO:0004450">
    <property type="term" value="F:isocitrate dehydrogenase (NADP+) activity"/>
    <property type="evidence" value="ECO:0007669"/>
    <property type="project" value="UniProtKB-EC"/>
</dbReference>
<evidence type="ECO:0000259" key="10">
    <source>
        <dbReference type="SMART" id="SM01329"/>
    </source>
</evidence>
<name>A0ABS8L0G5_9HYPH</name>
<dbReference type="EMBL" id="JAJISD010000011">
    <property type="protein sequence ID" value="MCC8431788.1"/>
    <property type="molecule type" value="Genomic_DNA"/>
</dbReference>
<evidence type="ECO:0000256" key="1">
    <source>
        <dbReference type="ARBA" id="ARBA00001936"/>
    </source>
</evidence>
<dbReference type="InterPro" id="IPR004790">
    <property type="entry name" value="Isocitrate_DH_NADP"/>
</dbReference>
<keyword evidence="12" id="KW-1185">Reference proteome</keyword>
<evidence type="ECO:0000256" key="9">
    <source>
        <dbReference type="PIRNR" id="PIRNR000108"/>
    </source>
</evidence>
<evidence type="ECO:0000256" key="2">
    <source>
        <dbReference type="ARBA" id="ARBA00007769"/>
    </source>
</evidence>
<dbReference type="PIRSF" id="PIRSF000108">
    <property type="entry name" value="IDH_NADP"/>
    <property type="match status" value="1"/>
</dbReference>
<evidence type="ECO:0000256" key="6">
    <source>
        <dbReference type="ARBA" id="ARBA00022857"/>
    </source>
</evidence>
<dbReference type="Gene3D" id="3.40.718.10">
    <property type="entry name" value="Isopropylmalate Dehydrogenase"/>
    <property type="match status" value="1"/>
</dbReference>
<dbReference type="NCBIfam" id="TIGR00127">
    <property type="entry name" value="nadp_idh_euk"/>
    <property type="match status" value="1"/>
</dbReference>
<evidence type="ECO:0000256" key="8">
    <source>
        <dbReference type="ARBA" id="ARBA00023211"/>
    </source>
</evidence>
<protein>
    <recommendedName>
        <fullName evidence="9">Isocitrate dehydrogenase [NADP]</fullName>
        <ecNumber evidence="9">1.1.1.42</ecNumber>
    </recommendedName>
</protein>
<keyword evidence="8 9" id="KW-0464">Manganese</keyword>
<dbReference type="Pfam" id="PF00180">
    <property type="entry name" value="Iso_dh"/>
    <property type="match status" value="1"/>
</dbReference>
<comment type="cofactor">
    <cofactor evidence="1">
        <name>Mn(2+)</name>
        <dbReference type="ChEBI" id="CHEBI:29035"/>
    </cofactor>
</comment>
<keyword evidence="5 9" id="KW-0460">Magnesium</keyword>
<evidence type="ECO:0000313" key="12">
    <source>
        <dbReference type="Proteomes" id="UP001198862"/>
    </source>
</evidence>
<dbReference type="InterPro" id="IPR024084">
    <property type="entry name" value="IsoPropMal-DH-like_dom"/>
</dbReference>
<keyword evidence="7 9" id="KW-0560">Oxidoreductase</keyword>
<comment type="cofactor">
    <cofactor evidence="9">
        <name>Mg(2+)</name>
        <dbReference type="ChEBI" id="CHEBI:18420"/>
    </cofactor>
    <cofactor evidence="9">
        <name>Mn(2+)</name>
        <dbReference type="ChEBI" id="CHEBI:29035"/>
    </cofactor>
    <text evidence="9">Binds 1 Mg(2+) or Mn(2+) ion per subunit.</text>
</comment>
<evidence type="ECO:0000313" key="11">
    <source>
        <dbReference type="EMBL" id="MCC8431788.1"/>
    </source>
</evidence>
<dbReference type="Proteomes" id="UP001198862">
    <property type="component" value="Unassembled WGS sequence"/>
</dbReference>
<dbReference type="PANTHER" id="PTHR11822:SF21">
    <property type="entry name" value="ISOCITRATE DEHYDROGENASE [NADP], MITOCHONDRIAL"/>
    <property type="match status" value="1"/>
</dbReference>
<dbReference type="InterPro" id="IPR019818">
    <property type="entry name" value="IsoCit/isopropylmalate_DH_CS"/>
</dbReference>
<evidence type="ECO:0000256" key="4">
    <source>
        <dbReference type="ARBA" id="ARBA00022723"/>
    </source>
</evidence>
<evidence type="ECO:0000256" key="5">
    <source>
        <dbReference type="ARBA" id="ARBA00022842"/>
    </source>
</evidence>
<dbReference type="NCBIfam" id="NF006156">
    <property type="entry name" value="PRK08299.1"/>
    <property type="match status" value="1"/>
</dbReference>
<comment type="similarity">
    <text evidence="2 9">Belongs to the isocitrate and isopropylmalate dehydrogenases family.</text>
</comment>
<dbReference type="RefSeq" id="WP_230553214.1">
    <property type="nucleotide sequence ID" value="NZ_JAJISD010000011.1"/>
</dbReference>
<keyword evidence="6 9" id="KW-0521">NADP</keyword>